<dbReference type="InterPro" id="IPR021014">
    <property type="entry name" value="SidE_PDE"/>
</dbReference>
<dbReference type="Proteomes" id="UP000251942">
    <property type="component" value="Unassembled WGS sequence"/>
</dbReference>
<gene>
    <name evidence="3" type="ORF">Lfee_2042</name>
    <name evidence="4" type="ORF">NCTC12022_01763</name>
</gene>
<keyword evidence="1" id="KW-0175">Coiled coil</keyword>
<dbReference type="PATRIC" id="fig|453.4.peg.2238"/>
<feature type="coiled-coil region" evidence="1">
    <location>
        <begin position="874"/>
        <end position="920"/>
    </location>
</feature>
<name>A0A0W0TKU3_9GAMM</name>
<dbReference type="EMBL" id="UASS01000014">
    <property type="protein sequence ID" value="SPX61025.1"/>
    <property type="molecule type" value="Genomic_DNA"/>
</dbReference>
<accession>A0A0W0TKU3</accession>
<dbReference type="PANTHER" id="PTHR45740:SF2">
    <property type="entry name" value="POLY [ADP-RIBOSE] POLYMERASE"/>
    <property type="match status" value="1"/>
</dbReference>
<dbReference type="EMBL" id="LNYB01000081">
    <property type="protein sequence ID" value="KTC96244.1"/>
    <property type="molecule type" value="Genomic_DNA"/>
</dbReference>
<dbReference type="RefSeq" id="WP_058446476.1">
    <property type="nucleotide sequence ID" value="NZ_CAAAHT010000011.1"/>
</dbReference>
<dbReference type="Pfam" id="PF00644">
    <property type="entry name" value="PARP"/>
    <property type="match status" value="1"/>
</dbReference>
<evidence type="ECO:0000256" key="1">
    <source>
        <dbReference type="SAM" id="Coils"/>
    </source>
</evidence>
<evidence type="ECO:0000313" key="5">
    <source>
        <dbReference type="Proteomes" id="UP000054698"/>
    </source>
</evidence>
<dbReference type="GO" id="GO:0003950">
    <property type="term" value="F:NAD+ poly-ADP-ribosyltransferase activity"/>
    <property type="evidence" value="ECO:0007669"/>
    <property type="project" value="InterPro"/>
</dbReference>
<evidence type="ECO:0000313" key="3">
    <source>
        <dbReference type="EMBL" id="KTC96244.1"/>
    </source>
</evidence>
<evidence type="ECO:0000313" key="4">
    <source>
        <dbReference type="EMBL" id="SPX61025.1"/>
    </source>
</evidence>
<reference evidence="3 5" key="1">
    <citation type="submission" date="2015-11" db="EMBL/GenBank/DDBJ databases">
        <title>Genomic analysis of 38 Legionella species identifies large and diverse effector repertoires.</title>
        <authorList>
            <person name="Burstein D."/>
            <person name="Amaro F."/>
            <person name="Zusman T."/>
            <person name="Lifshitz Z."/>
            <person name="Cohen O."/>
            <person name="Gilbert J.A."/>
            <person name="Pupko T."/>
            <person name="Shuman H.A."/>
            <person name="Segal G."/>
        </authorList>
    </citation>
    <scope>NUCLEOTIDE SEQUENCE [LARGE SCALE GENOMIC DNA]</scope>
    <source>
        <strain evidence="3 5">WO-44C</strain>
    </source>
</reference>
<sequence length="973" mass="110339">MFTKTDSQPQGPETDIVNLPTKSSSFGYTMSIDLAPLNQFKKFWQHNANTNKSGIWQCLANNYINRPYLDIPSVIAKYSYNLQHDNYTVYHRNHDVTHAVRQRHYAKNYLEIIAKYGKDEFSTLAKAIINDAEVKTCLELAIFLCRSGRTNEQSGRDDPNNAKRSSELFTEVATRLGFDKGLIEFLAFSIATHKPDFAKYKDLVSKLPGNDKEKLAKLLYRIIDLSHHTDLVRCKTGGPDQPVRKDIEHELSELLAENKVNVPNAVSNLLTYAIQACKTTGTCVKYQEFGRENTDYDAQLKVLHTKDVLWSMGELQKVELDIEQEIHNGKYGAFQELIKKVTNTKKLDLTNWRIDTKELNTLLKIIEQHELTSAFLVGLKPSAHQQTLVTALQNKSKNQNTPILIKYAQALGENAVNNFDQQFQQQARERLKVSMAFEPSRLARAKDNGISAYFSQMIKEAKGDVPAFGGDQFATHVTGVTKLANDEIEQKYAAVKKDIKLQKPLPQNYLAQMQTIEIPDIQLEDGEMLLYHGTGADIAHLIMTNGFDENRCRRVTGNGYGPLGKGIYFTSELSKAATFSRCSQCNMTEQCSCYDKETMQPAERVVLLNRVYVGNAEILSAKNDLIKEREKPADSFDSCIALSQELDPKSDYRSTEICVPKGAQIIPLYEIRFTFTPNYLLSANWDKALANNGLANVPSDSFQTLLKNHRALLAKVNELIDSDASNINAQIDQLQKLGNKIIYHLTEMRNQLGQIQHPDIQQEQSLKQLTIQLRDMNTLQTQLTDYLKQNIAEQKDKQLQEQEQKPVISSYASFFTPKYVLKQKITTLNDDALNRDTFISGLIKSLDIALEYNQKKNHSSRFALSMFSSNPPHRTRLTQEMIRLRESLNKLDKNDLVQANKLLSEALDDLTQAADNHNNLSAIKTSTAYKNLLQHQQKLQQLMLNETVELADLQSAANNHSVDNGNELAFKME</sequence>
<reference evidence="4 6" key="2">
    <citation type="submission" date="2018-06" db="EMBL/GenBank/DDBJ databases">
        <authorList>
            <consortium name="Pathogen Informatics"/>
            <person name="Doyle S."/>
        </authorList>
    </citation>
    <scope>NUCLEOTIDE SEQUENCE [LARGE SCALE GENOMIC DNA]</scope>
    <source>
        <strain evidence="4 6">NCTC12022</strain>
    </source>
</reference>
<dbReference type="Proteomes" id="UP000054698">
    <property type="component" value="Unassembled WGS sequence"/>
</dbReference>
<organism evidence="3 5">
    <name type="scientific">Legionella feeleii</name>
    <dbReference type="NCBI Taxonomy" id="453"/>
    <lineage>
        <taxon>Bacteria</taxon>
        <taxon>Pseudomonadati</taxon>
        <taxon>Pseudomonadota</taxon>
        <taxon>Gammaproteobacteria</taxon>
        <taxon>Legionellales</taxon>
        <taxon>Legionellaceae</taxon>
        <taxon>Legionella</taxon>
    </lineage>
</organism>
<feature type="domain" description="PARP catalytic" evidence="2">
    <location>
        <begin position="424"/>
        <end position="682"/>
    </location>
</feature>
<protein>
    <submittedName>
        <fullName evidence="3 4">Poly(ADP-ribose) polymerase catalytic domain</fullName>
    </submittedName>
</protein>
<dbReference type="AlphaFoldDB" id="A0A0W0TKU3"/>
<dbReference type="Pfam" id="PF12252">
    <property type="entry name" value="SidE_PDE"/>
    <property type="match status" value="1"/>
</dbReference>
<dbReference type="InterPro" id="IPR012317">
    <property type="entry name" value="Poly(ADP-ribose)pol_cat_dom"/>
</dbReference>
<evidence type="ECO:0000313" key="6">
    <source>
        <dbReference type="Proteomes" id="UP000251942"/>
    </source>
</evidence>
<keyword evidence="5" id="KW-1185">Reference proteome</keyword>
<dbReference type="OrthoDB" id="5630341at2"/>
<dbReference type="PANTHER" id="PTHR45740">
    <property type="entry name" value="POLY [ADP-RIBOSE] POLYMERASE"/>
    <property type="match status" value="1"/>
</dbReference>
<dbReference type="STRING" id="453.Lfee_2042"/>
<evidence type="ECO:0000259" key="2">
    <source>
        <dbReference type="PROSITE" id="PS51059"/>
    </source>
</evidence>
<dbReference type="Gene3D" id="3.90.228.10">
    <property type="match status" value="1"/>
</dbReference>
<dbReference type="SUPFAM" id="SSF56399">
    <property type="entry name" value="ADP-ribosylation"/>
    <property type="match status" value="1"/>
</dbReference>
<dbReference type="PROSITE" id="PS51059">
    <property type="entry name" value="PARP_CATALYTIC"/>
    <property type="match status" value="1"/>
</dbReference>
<dbReference type="InterPro" id="IPR051712">
    <property type="entry name" value="ARTD-AVP"/>
</dbReference>
<dbReference type="GO" id="GO:1990404">
    <property type="term" value="F:NAD+-protein mono-ADP-ribosyltransferase activity"/>
    <property type="evidence" value="ECO:0007669"/>
    <property type="project" value="TreeGrafter"/>
</dbReference>
<proteinExistence type="predicted"/>